<evidence type="ECO:0000313" key="4">
    <source>
        <dbReference type="EMBL" id="THD26664.1"/>
    </source>
</evidence>
<dbReference type="EMBL" id="JXXN02000667">
    <property type="protein sequence ID" value="THD26664.1"/>
    <property type="molecule type" value="Genomic_DNA"/>
</dbReference>
<gene>
    <name evidence="4" type="ORF">D915_002148</name>
</gene>
<name>A0A4E0RL85_FASHE</name>
<dbReference type="PANTHER" id="PTHR16306:SF0">
    <property type="entry name" value="TRANSLIN-ASSOCIATED FACTOR X-INTERACTING PROTEIN 1"/>
    <property type="match status" value="1"/>
</dbReference>
<comment type="caution">
    <text evidence="4">The sequence shown here is derived from an EMBL/GenBank/DDBJ whole genome shotgun (WGS) entry which is preliminary data.</text>
</comment>
<keyword evidence="1 2" id="KW-0175">Coiled coil</keyword>
<accession>A0A4E0RL85</accession>
<feature type="domain" description="Translin-associated factor X-interacting protein 1 N-terminal" evidence="3">
    <location>
        <begin position="125"/>
        <end position="216"/>
    </location>
</feature>
<dbReference type="InterPro" id="IPR032755">
    <property type="entry name" value="TSNAXIP1_N"/>
</dbReference>
<organism evidence="4 5">
    <name type="scientific">Fasciola hepatica</name>
    <name type="common">Liver fluke</name>
    <dbReference type="NCBI Taxonomy" id="6192"/>
    <lineage>
        <taxon>Eukaryota</taxon>
        <taxon>Metazoa</taxon>
        <taxon>Spiralia</taxon>
        <taxon>Lophotrochozoa</taxon>
        <taxon>Platyhelminthes</taxon>
        <taxon>Trematoda</taxon>
        <taxon>Digenea</taxon>
        <taxon>Plagiorchiida</taxon>
        <taxon>Echinostomata</taxon>
        <taxon>Echinostomatoidea</taxon>
        <taxon>Fasciolidae</taxon>
        <taxon>Fasciola</taxon>
    </lineage>
</organism>
<protein>
    <submittedName>
        <fullName evidence="4">Myosin heavy chain</fullName>
    </submittedName>
</protein>
<reference evidence="4" key="1">
    <citation type="submission" date="2019-03" db="EMBL/GenBank/DDBJ databases">
        <title>Improved annotation for the trematode Fasciola hepatica.</title>
        <authorList>
            <person name="Choi Y.-J."/>
            <person name="Martin J."/>
            <person name="Mitreva M."/>
        </authorList>
    </citation>
    <scope>NUCLEOTIDE SEQUENCE [LARGE SCALE GENOMIC DNA]</scope>
</reference>
<dbReference type="Proteomes" id="UP000230066">
    <property type="component" value="Unassembled WGS sequence"/>
</dbReference>
<evidence type="ECO:0000256" key="1">
    <source>
        <dbReference type="ARBA" id="ARBA00023054"/>
    </source>
</evidence>
<feature type="coiled-coil region" evidence="2">
    <location>
        <begin position="340"/>
        <end position="374"/>
    </location>
</feature>
<dbReference type="PANTHER" id="PTHR16306">
    <property type="entry name" value="TRANSLIN-ASSOCIATED FACTOR X-INTERACTING PROTEIN 1"/>
    <property type="match status" value="1"/>
</dbReference>
<proteinExistence type="predicted"/>
<evidence type="ECO:0000256" key="2">
    <source>
        <dbReference type="SAM" id="Coils"/>
    </source>
</evidence>
<keyword evidence="5" id="KW-1185">Reference proteome</keyword>
<evidence type="ECO:0000259" key="3">
    <source>
        <dbReference type="Pfam" id="PF15739"/>
    </source>
</evidence>
<dbReference type="Pfam" id="PF15739">
    <property type="entry name" value="TSNAXIP1_N"/>
    <property type="match status" value="1"/>
</dbReference>
<feature type="coiled-coil region" evidence="2">
    <location>
        <begin position="206"/>
        <end position="251"/>
    </location>
</feature>
<evidence type="ECO:0000313" key="5">
    <source>
        <dbReference type="Proteomes" id="UP000230066"/>
    </source>
</evidence>
<dbReference type="AlphaFoldDB" id="A0A4E0RL85"/>
<sequence>MKTAYSCFILVQNHQKCTSTELPLFTDLFLSSQIAHVQPLRKNFTSSALQNMLSKRPKNVPEIVMNEVDRWPSHAAGRSYASSSILVSNGRLIVLSEEETKIPNLIPKPKFLSYLEDRISKNLATVKAGDIDGRLQVFREAFSTILSTFKTYEPILTQIYREYEVAFNHYKLEIQKLRPAKEYLWTIYQECDERILAMQKRERPELEELQRKISQLKCVISEQKEEQTMMELEIEKLKESLEEEHARYRHESDARNLLITEINTMRNQYNEIEGVARQTQAIAKEAGDPTLLKIALENARKAQSKAEFELIRLKSEYVDIVPKKEYDALMQKYQDQWTLMEEYKTKFAEATSNLKTFEEQLAAVTAERDEYMSSIHQLNTASTPRPDWNEVGRRLPCGENKWNEDTQGMTSREKLNHLLHEMDAIGKETNPQPTSFSTKGLSNPVPRFLRSEEPVYRRTVQLRDCLILTQEIWTYRKIDREKSKEPLQLRRKSFSRRRMSQTRITPTTAASKSPTVSVTFDEALEKYFDQTYSLPKIRLEWAYGFYEGLNRHKDFVALGELKKIIDNEMDESCHWHRLHWLEKVKEHLITMLEKEDLEVDNLTATFINRDTLESALSSITGQRFANRIAALVERALDVCAHAHVEQRTEVDPNDEVVERPVEQVEYAEKTHITPPNAVGRVEELFRFFPGEDYNPFIRGLIELYEAIKSSYIEEILTELHKSVDHENQGKLVNATQLAHAIESVSPTTAVTTEPRSRTSRVSFASNPISIDVSTSIAWIMRAESDAENTMNSVPMETLVSRIAGANLYPVSLNF</sequence>
<dbReference type="GO" id="GO:0005737">
    <property type="term" value="C:cytoplasm"/>
    <property type="evidence" value="ECO:0007669"/>
    <property type="project" value="TreeGrafter"/>
</dbReference>